<proteinExistence type="predicted"/>
<dbReference type="Proteomes" id="UP000708576">
    <property type="component" value="Unassembled WGS sequence"/>
</dbReference>
<dbReference type="PANTHER" id="PTHR12558:SF13">
    <property type="entry name" value="CELL DIVISION CYCLE PROTEIN 27 HOMOLOG"/>
    <property type="match status" value="1"/>
</dbReference>
<dbReference type="PROSITE" id="PS50005">
    <property type="entry name" value="TPR"/>
    <property type="match status" value="4"/>
</dbReference>
<feature type="repeat" description="TPR" evidence="1">
    <location>
        <begin position="81"/>
        <end position="114"/>
    </location>
</feature>
<dbReference type="RefSeq" id="WP_212216089.1">
    <property type="nucleotide sequence ID" value="NZ_JAGUCO010000006.1"/>
</dbReference>
<dbReference type="InterPro" id="IPR019734">
    <property type="entry name" value="TPR_rpt"/>
</dbReference>
<comment type="caution">
    <text evidence="2">The sequence shown here is derived from an EMBL/GenBank/DDBJ whole genome shotgun (WGS) entry which is preliminary data.</text>
</comment>
<dbReference type="SMART" id="SM00028">
    <property type="entry name" value="TPR"/>
    <property type="match status" value="7"/>
</dbReference>
<dbReference type="SUPFAM" id="SSF48452">
    <property type="entry name" value="TPR-like"/>
    <property type="match status" value="3"/>
</dbReference>
<dbReference type="Pfam" id="PF13429">
    <property type="entry name" value="TPR_15"/>
    <property type="match status" value="1"/>
</dbReference>
<feature type="repeat" description="TPR" evidence="1">
    <location>
        <begin position="324"/>
        <end position="357"/>
    </location>
</feature>
<name>A0ABS5JVJ3_9BACT</name>
<organism evidence="2 3">
    <name type="scientific">Carboxylicivirga linearis</name>
    <dbReference type="NCBI Taxonomy" id="1628157"/>
    <lineage>
        <taxon>Bacteria</taxon>
        <taxon>Pseudomonadati</taxon>
        <taxon>Bacteroidota</taxon>
        <taxon>Bacteroidia</taxon>
        <taxon>Marinilabiliales</taxon>
        <taxon>Marinilabiliaceae</taxon>
        <taxon>Carboxylicivirga</taxon>
    </lineage>
</organism>
<evidence type="ECO:0000313" key="3">
    <source>
        <dbReference type="Proteomes" id="UP000708576"/>
    </source>
</evidence>
<evidence type="ECO:0000256" key="1">
    <source>
        <dbReference type="PROSITE-ProRule" id="PRU00339"/>
    </source>
</evidence>
<dbReference type="EMBL" id="JAGUCO010000006">
    <property type="protein sequence ID" value="MBS2098848.1"/>
    <property type="molecule type" value="Genomic_DNA"/>
</dbReference>
<accession>A0ABS5JVJ3</accession>
<feature type="repeat" description="TPR" evidence="1">
    <location>
        <begin position="217"/>
        <end position="250"/>
    </location>
</feature>
<reference evidence="2 3" key="1">
    <citation type="journal article" date="2015" name="Int. J. Syst. Evol. Microbiol.">
        <title>Carboxylicivirga linearis sp. nov., isolated from a sea cucumber culture pond.</title>
        <authorList>
            <person name="Wang F.Q."/>
            <person name="Zhou Y.X."/>
            <person name="Lin X.Z."/>
            <person name="Chen G.J."/>
            <person name="Du Z.J."/>
        </authorList>
    </citation>
    <scope>NUCLEOTIDE SEQUENCE [LARGE SCALE GENOMIC DNA]</scope>
    <source>
        <strain evidence="2 3">FB218</strain>
    </source>
</reference>
<dbReference type="PANTHER" id="PTHR12558">
    <property type="entry name" value="CELL DIVISION CYCLE 16,23,27"/>
    <property type="match status" value="1"/>
</dbReference>
<gene>
    <name evidence="2" type="ORF">KEM10_11205</name>
</gene>
<sequence>MSLKNIVVIATLFVLGSCKLSQEVLHKETNQEVIEKVILDEADQRKFDYFFYESGREKMKGNLQKAAMYLTECLKIDPTSSASMYELANILVAGNELVKAQGLLERAVQIEPENHWYSLLLAELYQKNNMGVKAISIYEKLVNIDPDNDEYLYGLAQLYANNGEFEKSIKTYDRLEKKIGLNEILILEKEHIYLELGKNKNALAEVQKLIDNNPEEARYYGYLADYYKYIKEMDNAKKAYYTVLEKDPENSLAYFSLGGIAKSENDSLAFIDYYCKALKQKGTPFEAKFQRILPLLMEGNGNVSDHAYLEDFFKILIDTHPFEPNAYIYLGNYYKAINDTTKALQSYEEALSIQSKNELIWQEYILLLLNTEDYDLVFKKSNEAIDNFPENSFFYLIGASAAMQEENNTTALQLLEKGYEYVGQNKALEAQFLATMGDVYYSLKQVEKSFAVYEESLKIDELNIVVLNNYSYYLTLENKDLAKAEKMSSKCIELEAGNATYLDTYAWVLFKRERYFEAKYIIERAMDNGGDESDVIVEHYGDILFKNGDIEKAVEQWKLSKSMGNSSEILIKKIESKTYLEE</sequence>
<dbReference type="PROSITE" id="PS51257">
    <property type="entry name" value="PROKAR_LIPOPROTEIN"/>
    <property type="match status" value="1"/>
</dbReference>
<keyword evidence="3" id="KW-1185">Reference proteome</keyword>
<feature type="repeat" description="TPR" evidence="1">
    <location>
        <begin position="430"/>
        <end position="463"/>
    </location>
</feature>
<evidence type="ECO:0000313" key="2">
    <source>
        <dbReference type="EMBL" id="MBS2098848.1"/>
    </source>
</evidence>
<protein>
    <submittedName>
        <fullName evidence="2">Tetratricopeptide repeat protein</fullName>
    </submittedName>
</protein>
<dbReference type="Pfam" id="PF14559">
    <property type="entry name" value="TPR_19"/>
    <property type="match status" value="2"/>
</dbReference>
<dbReference type="Gene3D" id="1.25.40.10">
    <property type="entry name" value="Tetratricopeptide repeat domain"/>
    <property type="match status" value="4"/>
</dbReference>
<keyword evidence="1" id="KW-0802">TPR repeat</keyword>
<dbReference type="InterPro" id="IPR011990">
    <property type="entry name" value="TPR-like_helical_dom_sf"/>
</dbReference>